<dbReference type="AlphaFoldDB" id="A0A6A6B0V0"/>
<evidence type="ECO:0000313" key="3">
    <source>
        <dbReference type="Proteomes" id="UP000799438"/>
    </source>
</evidence>
<protein>
    <submittedName>
        <fullName evidence="2">Uncharacterized protein</fullName>
    </submittedName>
</protein>
<evidence type="ECO:0000256" key="1">
    <source>
        <dbReference type="SAM" id="SignalP"/>
    </source>
</evidence>
<feature type="signal peptide" evidence="1">
    <location>
        <begin position="1"/>
        <end position="20"/>
    </location>
</feature>
<dbReference type="RefSeq" id="XP_033392771.1">
    <property type="nucleotide sequence ID" value="XM_033542565.1"/>
</dbReference>
<accession>A0A6A6B0V0</accession>
<dbReference type="Proteomes" id="UP000799438">
    <property type="component" value="Unassembled WGS sequence"/>
</dbReference>
<organism evidence="2 3">
    <name type="scientific">Aplosporella prunicola CBS 121167</name>
    <dbReference type="NCBI Taxonomy" id="1176127"/>
    <lineage>
        <taxon>Eukaryota</taxon>
        <taxon>Fungi</taxon>
        <taxon>Dikarya</taxon>
        <taxon>Ascomycota</taxon>
        <taxon>Pezizomycotina</taxon>
        <taxon>Dothideomycetes</taxon>
        <taxon>Dothideomycetes incertae sedis</taxon>
        <taxon>Botryosphaeriales</taxon>
        <taxon>Aplosporellaceae</taxon>
        <taxon>Aplosporella</taxon>
    </lineage>
</organism>
<name>A0A6A6B0V0_9PEZI</name>
<dbReference type="OrthoDB" id="4983586at2759"/>
<evidence type="ECO:0000313" key="2">
    <source>
        <dbReference type="EMBL" id="KAF2137053.1"/>
    </source>
</evidence>
<dbReference type="GeneID" id="54300062"/>
<proteinExistence type="predicted"/>
<sequence length="85" mass="8719">MQLTNIAVALTLLTGTAVQAHLGCPGDYWYCGKCNGSSCKIGGVNYGCKHSTSCIGRGGGDGAFCGTKNDNIFNIGGDVECPVKK</sequence>
<feature type="chain" id="PRO_5025339637" evidence="1">
    <location>
        <begin position="21"/>
        <end position="85"/>
    </location>
</feature>
<reference evidence="2" key="1">
    <citation type="journal article" date="2020" name="Stud. Mycol.">
        <title>101 Dothideomycetes genomes: a test case for predicting lifestyles and emergence of pathogens.</title>
        <authorList>
            <person name="Haridas S."/>
            <person name="Albert R."/>
            <person name="Binder M."/>
            <person name="Bloem J."/>
            <person name="Labutti K."/>
            <person name="Salamov A."/>
            <person name="Andreopoulos B."/>
            <person name="Baker S."/>
            <person name="Barry K."/>
            <person name="Bills G."/>
            <person name="Bluhm B."/>
            <person name="Cannon C."/>
            <person name="Castanera R."/>
            <person name="Culley D."/>
            <person name="Daum C."/>
            <person name="Ezra D."/>
            <person name="Gonzalez J."/>
            <person name="Henrissat B."/>
            <person name="Kuo A."/>
            <person name="Liang C."/>
            <person name="Lipzen A."/>
            <person name="Lutzoni F."/>
            <person name="Magnuson J."/>
            <person name="Mondo S."/>
            <person name="Nolan M."/>
            <person name="Ohm R."/>
            <person name="Pangilinan J."/>
            <person name="Park H.-J."/>
            <person name="Ramirez L."/>
            <person name="Alfaro M."/>
            <person name="Sun H."/>
            <person name="Tritt A."/>
            <person name="Yoshinaga Y."/>
            <person name="Zwiers L.-H."/>
            <person name="Turgeon B."/>
            <person name="Goodwin S."/>
            <person name="Spatafora J."/>
            <person name="Crous P."/>
            <person name="Grigoriev I."/>
        </authorList>
    </citation>
    <scope>NUCLEOTIDE SEQUENCE</scope>
    <source>
        <strain evidence="2">CBS 121167</strain>
    </source>
</reference>
<gene>
    <name evidence="2" type="ORF">K452DRAFT_302221</name>
</gene>
<keyword evidence="3" id="KW-1185">Reference proteome</keyword>
<dbReference type="EMBL" id="ML995507">
    <property type="protein sequence ID" value="KAF2137053.1"/>
    <property type="molecule type" value="Genomic_DNA"/>
</dbReference>
<keyword evidence="1" id="KW-0732">Signal</keyword>